<dbReference type="EMBL" id="JACCFS010000001">
    <property type="protein sequence ID" value="NYJ35927.1"/>
    <property type="molecule type" value="Genomic_DNA"/>
</dbReference>
<organism evidence="1 2">
    <name type="scientific">Nocardiopsis aegyptia</name>
    <dbReference type="NCBI Taxonomy" id="220378"/>
    <lineage>
        <taxon>Bacteria</taxon>
        <taxon>Bacillati</taxon>
        <taxon>Actinomycetota</taxon>
        <taxon>Actinomycetes</taxon>
        <taxon>Streptosporangiales</taxon>
        <taxon>Nocardiopsidaceae</taxon>
        <taxon>Nocardiopsis</taxon>
    </lineage>
</organism>
<dbReference type="AlphaFoldDB" id="A0A7Z0JBK5"/>
<sequence>MIPVWNDPALKAGARVRIALWLLTEVEVGNTFTKADLRDAFPGVEQVDRRMRELREHGWVIRTNKEDPGLPLNTLQFAEAGDEVWKPGVARRSAASQLTSKERSATMAADDYMCTSCGIAGGEVYPDSRRGETALLSLSSRQVKLPGGSVQQQFVTECKRCKAGTDPEEAPSLTSVLEGVDSLTPDEREELTQWLRRERRQPRRVEQLWTEYRRLPVDSRDAVAERLRSQV</sequence>
<protein>
    <submittedName>
        <fullName evidence="1">Uncharacterized protein</fullName>
    </submittedName>
</protein>
<comment type="caution">
    <text evidence="1">The sequence shown here is derived from an EMBL/GenBank/DDBJ whole genome shotgun (WGS) entry which is preliminary data.</text>
</comment>
<evidence type="ECO:0000313" key="2">
    <source>
        <dbReference type="Proteomes" id="UP000572051"/>
    </source>
</evidence>
<accession>A0A7Z0JBK5</accession>
<reference evidence="1 2" key="1">
    <citation type="submission" date="2020-07" db="EMBL/GenBank/DDBJ databases">
        <title>Sequencing the genomes of 1000 actinobacteria strains.</title>
        <authorList>
            <person name="Klenk H.-P."/>
        </authorList>
    </citation>
    <scope>NUCLEOTIDE SEQUENCE [LARGE SCALE GENOMIC DNA]</scope>
    <source>
        <strain evidence="1 2">DSM 44442</strain>
    </source>
</reference>
<gene>
    <name evidence="1" type="ORF">HNR10_003808</name>
</gene>
<dbReference type="RefSeq" id="WP_179825441.1">
    <property type="nucleotide sequence ID" value="NZ_JACCFS010000001.1"/>
</dbReference>
<evidence type="ECO:0000313" key="1">
    <source>
        <dbReference type="EMBL" id="NYJ35927.1"/>
    </source>
</evidence>
<proteinExistence type="predicted"/>
<keyword evidence="2" id="KW-1185">Reference proteome</keyword>
<name>A0A7Z0JBK5_9ACTN</name>
<dbReference type="Proteomes" id="UP000572051">
    <property type="component" value="Unassembled WGS sequence"/>
</dbReference>